<organism evidence="10 11">
    <name type="scientific">Maribellus luteus</name>
    <dbReference type="NCBI Taxonomy" id="2305463"/>
    <lineage>
        <taxon>Bacteria</taxon>
        <taxon>Pseudomonadati</taxon>
        <taxon>Bacteroidota</taxon>
        <taxon>Bacteroidia</taxon>
        <taxon>Marinilabiliales</taxon>
        <taxon>Prolixibacteraceae</taxon>
        <taxon>Maribellus</taxon>
    </lineage>
</organism>
<dbReference type="SMART" id="SM00710">
    <property type="entry name" value="PbH1"/>
    <property type="match status" value="5"/>
</dbReference>
<reference evidence="10 11" key="1">
    <citation type="submission" date="2018-08" db="EMBL/GenBank/DDBJ databases">
        <title>Pallidiluteibacterium maritimus gen. nov., sp. nov., isolated from coastal sediment.</title>
        <authorList>
            <person name="Zhou L.Y."/>
        </authorList>
    </citation>
    <scope>NUCLEOTIDE SEQUENCE [LARGE SCALE GENOMIC DNA]</scope>
    <source>
        <strain evidence="10 11">XSD2</strain>
    </source>
</reference>
<accession>A0A399SWG9</accession>
<comment type="catalytic activity">
    <reaction evidence="2">
        <text>Hydrolysis of terminal, non-reducing branched (1-&gt;3)-alpha-D-galactosidic residues, producing free D-galactose.</text>
        <dbReference type="EC" id="3.2.1.n1"/>
    </reaction>
</comment>
<dbReference type="Proteomes" id="UP000265926">
    <property type="component" value="Unassembled WGS sequence"/>
</dbReference>
<keyword evidence="4" id="KW-0677">Repeat</keyword>
<keyword evidence="11" id="KW-1185">Reference proteome</keyword>
<evidence type="ECO:0000313" key="10">
    <source>
        <dbReference type="EMBL" id="RIJ46253.1"/>
    </source>
</evidence>
<dbReference type="OrthoDB" id="9807299at2"/>
<dbReference type="InterPro" id="IPR011050">
    <property type="entry name" value="Pectin_lyase_fold/virulence"/>
</dbReference>
<feature type="signal peptide" evidence="7">
    <location>
        <begin position="1"/>
        <end position="22"/>
    </location>
</feature>
<evidence type="ECO:0000256" key="4">
    <source>
        <dbReference type="ARBA" id="ARBA00022737"/>
    </source>
</evidence>
<keyword evidence="3 7" id="KW-0732">Signal</keyword>
<evidence type="ECO:0000256" key="7">
    <source>
        <dbReference type="SAM" id="SignalP"/>
    </source>
</evidence>
<dbReference type="InterPro" id="IPR006626">
    <property type="entry name" value="PbH1"/>
</dbReference>
<feature type="domain" description="GLAA-B beta-barrel" evidence="9">
    <location>
        <begin position="354"/>
        <end position="421"/>
    </location>
</feature>
<name>A0A399SWG9_9BACT</name>
<dbReference type="EMBL" id="QWGR01000016">
    <property type="protein sequence ID" value="RIJ46253.1"/>
    <property type="molecule type" value="Genomic_DNA"/>
</dbReference>
<dbReference type="AlphaFoldDB" id="A0A399SWG9"/>
<dbReference type="InterPro" id="IPR056441">
    <property type="entry name" value="Beta-barrel_GLAA-B_II"/>
</dbReference>
<dbReference type="InterPro" id="IPR012334">
    <property type="entry name" value="Pectin_lyas_fold"/>
</dbReference>
<dbReference type="RefSeq" id="WP_119439757.1">
    <property type="nucleotide sequence ID" value="NZ_QWGR01000016.1"/>
</dbReference>
<evidence type="ECO:0000256" key="5">
    <source>
        <dbReference type="ARBA" id="ARBA00022801"/>
    </source>
</evidence>
<dbReference type="Pfam" id="PF23763">
    <property type="entry name" value="Beta-barrel_GLAA-B_I"/>
    <property type="match status" value="1"/>
</dbReference>
<evidence type="ECO:0000256" key="6">
    <source>
        <dbReference type="ARBA" id="ARBA00023295"/>
    </source>
</evidence>
<dbReference type="SUPFAM" id="SSF51126">
    <property type="entry name" value="Pectin lyase-like"/>
    <property type="match status" value="1"/>
</dbReference>
<feature type="chain" id="PRO_5017413628" evidence="7">
    <location>
        <begin position="23"/>
        <end position="621"/>
    </location>
</feature>
<evidence type="ECO:0000256" key="3">
    <source>
        <dbReference type="ARBA" id="ARBA00022729"/>
    </source>
</evidence>
<feature type="domain" description="GLAA-B beta-barrel" evidence="8">
    <location>
        <begin position="149"/>
        <end position="246"/>
    </location>
</feature>
<gene>
    <name evidence="10" type="ORF">D1614_19985</name>
</gene>
<evidence type="ECO:0000259" key="9">
    <source>
        <dbReference type="Pfam" id="PF23764"/>
    </source>
</evidence>
<proteinExistence type="predicted"/>
<evidence type="ECO:0000256" key="2">
    <source>
        <dbReference type="ARBA" id="ARBA00001271"/>
    </source>
</evidence>
<dbReference type="InterPro" id="IPR057275">
    <property type="entry name" value="Beta-barrel_GLAA-B_I"/>
</dbReference>
<keyword evidence="5" id="KW-0378">Hydrolase</keyword>
<evidence type="ECO:0000256" key="1">
    <source>
        <dbReference type="ARBA" id="ARBA00001255"/>
    </source>
</evidence>
<dbReference type="Pfam" id="PF23764">
    <property type="entry name" value="Beta-barrel_GLAA-B_II"/>
    <property type="match status" value="1"/>
</dbReference>
<evidence type="ECO:0000259" key="8">
    <source>
        <dbReference type="Pfam" id="PF23763"/>
    </source>
</evidence>
<sequence length="621" mass="70697">MKTNLFFIILLGLVGFAQPAAASNAPNDTLYIHLRDYGLYKTKDRDAVKYINKALEDIKGDQPKVLLFSPGEYHFYPNECTKKTYFESNTTDINPKACAFLFENVNNLVIDGRGATLVFHDQMQPFTFDSCRNIVLKNLRIDWEQPLIAQAKIMKVTDHYIDLSFNAKEANFRIENDKLYFPEGDKLNEWYGAMEFDQEGRYIVPQTGDNGCLGSNWREYKAVATMPGILRLYNEFARKPKKGNFLVMRYANRAHSGVFITDSKNITVQNLFLFHATGLGILAQFSEDLTFDQYRAIPNLARNHYFGGGDDGLQISNCKGLVKVTQCEFAGLMDDPINVHGTSVQVQEIMPENKVKFRFMHHQSSGMVWGRKGDRVSFIENERMNSIGSGEVVAFQPLSKDVFVLTFSQPVPKTLQVGDALENLTWSPDVEITNSQFKNCRARGLLVSTPGKVVVENNTFESSGSAILIAGDANGWFESGAVKDVTIRNNTFGELCNTSPYQFCEAIISVYPIIPKLDEETPCFHRNIKIENNRFHPFDYPVLFARSVDGITFNNNEVFRSYTFEPYHQRPYTFTFEFCKHVQIRNNQFSDDLLGKNILLKKTDESELDSDISGTFRIEKL</sequence>
<protein>
    <submittedName>
        <fullName evidence="10">Alpha-1,3-galactosidase B</fullName>
    </submittedName>
</protein>
<comment type="caution">
    <text evidence="10">The sequence shown here is derived from an EMBL/GenBank/DDBJ whole genome shotgun (WGS) entry which is preliminary data.</text>
</comment>
<dbReference type="Gene3D" id="2.160.20.10">
    <property type="entry name" value="Single-stranded right-handed beta-helix, Pectin lyase-like"/>
    <property type="match status" value="2"/>
</dbReference>
<evidence type="ECO:0000313" key="11">
    <source>
        <dbReference type="Proteomes" id="UP000265926"/>
    </source>
</evidence>
<comment type="catalytic activity">
    <reaction evidence="1">
        <text>Hydrolysis of terminal, non-reducing alpha-D-galactose residues in alpha-D-galactosides, including galactose oligosaccharides, galactomannans and galactolipids.</text>
        <dbReference type="EC" id="3.2.1.22"/>
    </reaction>
</comment>
<keyword evidence="6" id="KW-0326">Glycosidase</keyword>
<dbReference type="GO" id="GO:0004557">
    <property type="term" value="F:alpha-galactosidase activity"/>
    <property type="evidence" value="ECO:0007669"/>
    <property type="project" value="UniProtKB-EC"/>
</dbReference>